<feature type="region of interest" description="Disordered" evidence="2">
    <location>
        <begin position="160"/>
        <end position="202"/>
    </location>
</feature>
<evidence type="ECO:0000259" key="3">
    <source>
        <dbReference type="Pfam" id="PF05649"/>
    </source>
</evidence>
<feature type="region of interest" description="Disordered" evidence="2">
    <location>
        <begin position="1434"/>
        <end position="1464"/>
    </location>
</feature>
<feature type="region of interest" description="Disordered" evidence="2">
    <location>
        <begin position="1370"/>
        <end position="1394"/>
    </location>
</feature>
<sequence length="2286" mass="245272">ATAATRDGVTSCVDSESSAKAQRETAAAKPQVSLRRRKRDLPERSEAPTVAVATTATTTTTAEGAALNVLPRTTFREAASSTQRRQSATERSRPSQVRWDNACVGGFVFEDSRSDDDVLKDPQKKYNVSAEPSSAKDPSSISSGLHSAFRAVVNAVFRRKPRDAEREHRGASRSPAVDATLPLPRRTTPNGEQADRVSVHHSSERSLLRDCVSLDVKPTSVRGGFVSHLTPGKSTPAPLTTAASFARTVSAAEDTVSQSCLPTASAEPVLKPPRHPPLTVSLSVLPPAAPLRTMELQGQEGATARERVPRVHLAPAAKSDVIPVPRKHPPTSAMPEHATSSPELSALTAKRKTNHAPATVSSMVLARSTVALAREEMPIEAATTSRKPFIFQAALELSDKPVANRSSAPVVTTTQSSETSFSPFASKSDTMSSQAHTTYVVAALKDLSSTLPATSEMRGKEVKKSEQQYSVVLEKEQSERIIRRPMSFSVHKYKHLQRAVETRGNIPARASSASATMLDSNIKLTPRPEQPFRHNSELQHPPTTKGNTAGTQRDDISHTSLPANADLSQYGSKTTNVAIPPPTSTEIERGMSNKTTQPPSQQKPEGAATEVTPCPHSDANQLYQGKSGDTNIDTARLKESEKGPTSRLSSAINGAAASPSPAAPSPAASRPPVVGGKGCPPETALVKTSAKERDATSGAPAQEHKQSPDTAAPSEVKGERHECQRFNSPAKTLLSSIERSLPEIPSDSASRAKASAEERTKTLESSRSHETRLFSALFPKPKRGTGKGSLSPSPLGAPSVQTPPSGFNSPGATSKKKTRTIRPLDASFKRDARSVSSSSSESPDLGFSPVGIVSPAIPTFPGINERDPPAHRALIVSVGKGPGTSLTIASTTSPLQSGLTSGKPTNSFASLPAAAIGQASPRLDKSSPTSPPMKAKCGNNVKVPIYRSLVASVGKPYPNTAASPSSSSPKQAMKFPSKPLQSPTSELPKQPANALPGKPGAVEQPLKNDTKPASDAQKLSEKTTDGGLSGDKKAGEAKESEPLSHADSMHQNPNSSLPPVPNAPLKQDKATPPEEYSQSPPSASEANYNPQQPSVVAELHRNGTESADDSKKLLDRPPKGGLCSSKHVSEVKDIKLPEHSNTTQEKPTGKGPSQNSPQSGNLGEQNDASKAALDAHASGNLDAAHINVLLTAVSNAVTNILPNKDELQNQVFGRGEQNAAKTTVDDRPTLVPATPHKNILPLTRMDDVNKKLLQNSGQKTSLEGEAKLPKVFHSKNKTTTPQSPPQPTPASRPQRFSGQQMSPPELLKEASNAREQFLTQHPEHCSEVEVPEITLASAKSIGKSGEGQKDIFIFVGTEGEAKLPKVFPAAPAHHGKQTPMTPLKSAAGKASQDSHARSIVKPSIEGSSMVKVSELPTESDVDLEYPEFRPYVAMFRPSSPRPTLSSALPPESKKKTKDQKSTQEKYIARTAPKVAASPQPVALAKTVPKVAASPQSVALVPKATSEQIPGTNLGSPNVFTDAATKGVKSETGTVVPQHEVQLAAQPVAVPAADDEEESTWTEFGLVMAILLALALLFVGLIYVVTATWITTDSPATGTIPTDVSSHADVLYCSSEFCDREADYIKSLLGSSAVGPCENFYEHVCGSWAKAHPLGDNKGTGATVSTDTILQDHLVENLLQLLASNEEHDVGLAVSLYNACADPKKAAVAPTTMKELFKAWAIQKWPREAAAANRESWTFAGEIVRDLGLPTLLDVAMIESFRETDVSAVELREPKHVFSTNDASRPVVTAQFRNALSDVASVFIQTLNTTLMDEVMTVLIRLGSTPPEPAIAELEELKLGGYASVRLSDLDTAVTDFLRVAFDNALHFNSSTTVILRSSRYIRSYLPAALRELPARAVMNYVGFLVLIRMAPFLPEKHQALRQLFCKDLRGRTFTSVTDSKVLCLMAVESVLPSCLVKLSTQALDSHELIADKLSQLEKIFSRHIPHLAWMNEYEALVHRYQLKRRQAASFGHGNHSCFANASASGYPKDNPVQLYRAVARSQQQARLRGRNASSLAPTSLSPLRTQTSYDASRRRVRIPAALFNASMPTNSSASVLHLSRYAVRFYRGLVEKLFDTAYEADSLRFADDIQKLELLLNCFERDLGQLPGSIKGQAPPDPALSRGAALQQTVALQLAYRAFQELSLEQHLPSTYFRFEKLPEMSADHLFFVYYALDNCESSDEVHQDQAGLPAPYRVNLPLRHLVEFAPVFGCPDTGMAHFPQGRRSSCAVVLPDSWPVKATTPSVRA</sequence>
<feature type="compositionally biased region" description="Polar residues" evidence="2">
    <location>
        <begin position="891"/>
        <end position="909"/>
    </location>
</feature>
<feature type="compositionally biased region" description="Polar residues" evidence="2">
    <location>
        <begin position="800"/>
        <end position="812"/>
    </location>
</feature>
<evidence type="ECO:0000256" key="1">
    <source>
        <dbReference type="ARBA" id="ARBA00007357"/>
    </source>
</evidence>
<feature type="region of interest" description="Disordered" evidence="2">
    <location>
        <begin position="321"/>
        <end position="340"/>
    </location>
</feature>
<proteinExistence type="inferred from homology"/>
<comment type="similarity">
    <text evidence="1">Belongs to the peptidase M13 family.</text>
</comment>
<dbReference type="Proteomes" id="UP001321473">
    <property type="component" value="Unassembled WGS sequence"/>
</dbReference>
<dbReference type="Pfam" id="PF05649">
    <property type="entry name" value="Peptidase_M13_N"/>
    <property type="match status" value="1"/>
</dbReference>
<evidence type="ECO:0000256" key="2">
    <source>
        <dbReference type="SAM" id="MobiDB-lite"/>
    </source>
</evidence>
<reference evidence="4 5" key="1">
    <citation type="journal article" date="2023" name="Arcadia Sci">
        <title>De novo assembly of a long-read Amblyomma americanum tick genome.</title>
        <authorList>
            <person name="Chou S."/>
            <person name="Poskanzer K.E."/>
            <person name="Rollins M."/>
            <person name="Thuy-Boun P.S."/>
        </authorList>
    </citation>
    <scope>NUCLEOTIDE SEQUENCE [LARGE SCALE GENOMIC DNA]</scope>
    <source>
        <strain evidence="4">F_SG_1</strain>
        <tissue evidence="4">Salivary glands</tissue>
    </source>
</reference>
<feature type="compositionally biased region" description="Basic and acidic residues" evidence="2">
    <location>
        <begin position="1127"/>
        <end position="1138"/>
    </location>
</feature>
<feature type="region of interest" description="Disordered" evidence="2">
    <location>
        <begin position="954"/>
        <end position="1171"/>
    </location>
</feature>
<dbReference type="EMBL" id="JARKHS020024558">
    <property type="protein sequence ID" value="KAK8768061.1"/>
    <property type="molecule type" value="Genomic_DNA"/>
</dbReference>
<dbReference type="InterPro" id="IPR042089">
    <property type="entry name" value="Peptidase_M13_dom_2"/>
</dbReference>
<dbReference type="InterPro" id="IPR008753">
    <property type="entry name" value="Peptidase_M13_N"/>
</dbReference>
<feature type="non-terminal residue" evidence="4">
    <location>
        <position position="1"/>
    </location>
</feature>
<feature type="compositionally biased region" description="Low complexity" evidence="2">
    <location>
        <begin position="788"/>
        <end position="799"/>
    </location>
</feature>
<dbReference type="SUPFAM" id="SSF55486">
    <property type="entry name" value="Metalloproteases ('zincins'), catalytic domain"/>
    <property type="match status" value="1"/>
</dbReference>
<comment type="caution">
    <text evidence="4">The sequence shown here is derived from an EMBL/GenBank/DDBJ whole genome shotgun (WGS) entry which is preliminary data.</text>
</comment>
<feature type="region of interest" description="Disordered" evidence="2">
    <location>
        <begin position="1256"/>
        <end position="1306"/>
    </location>
</feature>
<feature type="region of interest" description="Disordered" evidence="2">
    <location>
        <begin position="891"/>
        <end position="939"/>
    </location>
</feature>
<feature type="compositionally biased region" description="Polar residues" evidence="2">
    <location>
        <begin position="618"/>
        <end position="633"/>
    </location>
</feature>
<dbReference type="GO" id="GO:0004222">
    <property type="term" value="F:metalloendopeptidase activity"/>
    <property type="evidence" value="ECO:0007669"/>
    <property type="project" value="InterPro"/>
</dbReference>
<feature type="compositionally biased region" description="Low complexity" evidence="2">
    <location>
        <begin position="649"/>
        <end position="672"/>
    </location>
</feature>
<dbReference type="GO" id="GO:0016485">
    <property type="term" value="P:protein processing"/>
    <property type="evidence" value="ECO:0007669"/>
    <property type="project" value="TreeGrafter"/>
</dbReference>
<dbReference type="Gene3D" id="3.40.390.10">
    <property type="entry name" value="Collagenase (Catalytic Domain)"/>
    <property type="match status" value="2"/>
</dbReference>
<feature type="compositionally biased region" description="Basic and acidic residues" evidence="2">
    <location>
        <begin position="193"/>
        <end position="202"/>
    </location>
</feature>
<evidence type="ECO:0000313" key="4">
    <source>
        <dbReference type="EMBL" id="KAK8768061.1"/>
    </source>
</evidence>
<feature type="region of interest" description="Disordered" evidence="2">
    <location>
        <begin position="524"/>
        <end position="850"/>
    </location>
</feature>
<feature type="compositionally biased region" description="Basic and acidic residues" evidence="2">
    <location>
        <begin position="113"/>
        <end position="124"/>
    </location>
</feature>
<feature type="compositionally biased region" description="Polar residues" evidence="2">
    <location>
        <begin position="592"/>
        <end position="603"/>
    </location>
</feature>
<feature type="compositionally biased region" description="Polar residues" evidence="2">
    <location>
        <begin position="541"/>
        <end position="551"/>
    </location>
</feature>
<feature type="compositionally biased region" description="Low complexity" evidence="2">
    <location>
        <begin position="49"/>
        <end position="62"/>
    </location>
</feature>
<keyword evidence="5" id="KW-1185">Reference proteome</keyword>
<feature type="compositionally biased region" description="Basic and acidic residues" evidence="2">
    <location>
        <begin position="635"/>
        <end position="644"/>
    </location>
</feature>
<dbReference type="PROSITE" id="PS51885">
    <property type="entry name" value="NEPRILYSIN"/>
    <property type="match status" value="1"/>
</dbReference>
<evidence type="ECO:0000313" key="5">
    <source>
        <dbReference type="Proteomes" id="UP001321473"/>
    </source>
</evidence>
<dbReference type="InterPro" id="IPR000718">
    <property type="entry name" value="Peptidase_M13"/>
</dbReference>
<feature type="region of interest" description="Disordered" evidence="2">
    <location>
        <begin position="2046"/>
        <end position="2066"/>
    </location>
</feature>
<dbReference type="PANTHER" id="PTHR11733">
    <property type="entry name" value="ZINC METALLOPROTEASE FAMILY M13 NEPRILYSIN-RELATED"/>
    <property type="match status" value="1"/>
</dbReference>
<dbReference type="Gene3D" id="1.10.1380.10">
    <property type="entry name" value="Neutral endopeptidase , domain2"/>
    <property type="match status" value="1"/>
</dbReference>
<name>A0AAQ4E021_AMBAM</name>
<feature type="compositionally biased region" description="Basic and acidic residues" evidence="2">
    <location>
        <begin position="754"/>
        <end position="772"/>
    </location>
</feature>
<feature type="compositionally biased region" description="Low complexity" evidence="2">
    <location>
        <begin position="2052"/>
        <end position="2063"/>
    </location>
</feature>
<gene>
    <name evidence="4" type="ORF">V5799_005158</name>
</gene>
<feature type="compositionally biased region" description="Low complexity" evidence="2">
    <location>
        <begin position="133"/>
        <end position="142"/>
    </location>
</feature>
<dbReference type="PANTHER" id="PTHR11733:SF241">
    <property type="entry name" value="GH26575P-RELATED"/>
    <property type="match status" value="1"/>
</dbReference>
<feature type="compositionally biased region" description="Polar residues" evidence="2">
    <location>
        <begin position="1076"/>
        <end position="1094"/>
    </location>
</feature>
<feature type="region of interest" description="Disordered" evidence="2">
    <location>
        <begin position="1"/>
        <end position="97"/>
    </location>
</feature>
<feature type="region of interest" description="Disordered" evidence="2">
    <location>
        <begin position="113"/>
        <end position="142"/>
    </location>
</feature>
<feature type="compositionally biased region" description="Basic and acidic residues" evidence="2">
    <location>
        <begin position="1098"/>
        <end position="1118"/>
    </location>
</feature>
<feature type="compositionally biased region" description="Polar residues" evidence="2">
    <location>
        <begin position="725"/>
        <end position="738"/>
    </location>
</feature>
<dbReference type="GO" id="GO:0005886">
    <property type="term" value="C:plasma membrane"/>
    <property type="evidence" value="ECO:0007669"/>
    <property type="project" value="TreeGrafter"/>
</dbReference>
<feature type="compositionally biased region" description="Polar residues" evidence="2">
    <location>
        <begin position="1139"/>
        <end position="1168"/>
    </location>
</feature>
<feature type="compositionally biased region" description="Polar residues" evidence="2">
    <location>
        <begin position="558"/>
        <end position="577"/>
    </location>
</feature>
<organism evidence="4 5">
    <name type="scientific">Amblyomma americanum</name>
    <name type="common">Lone star tick</name>
    <dbReference type="NCBI Taxonomy" id="6943"/>
    <lineage>
        <taxon>Eukaryota</taxon>
        <taxon>Metazoa</taxon>
        <taxon>Ecdysozoa</taxon>
        <taxon>Arthropoda</taxon>
        <taxon>Chelicerata</taxon>
        <taxon>Arachnida</taxon>
        <taxon>Acari</taxon>
        <taxon>Parasitiformes</taxon>
        <taxon>Ixodida</taxon>
        <taxon>Ixodoidea</taxon>
        <taxon>Ixodidae</taxon>
        <taxon>Amblyomminae</taxon>
        <taxon>Amblyomma</taxon>
    </lineage>
</organism>
<accession>A0AAQ4E021</accession>
<dbReference type="InterPro" id="IPR024079">
    <property type="entry name" value="MetalloPept_cat_dom_sf"/>
</dbReference>
<feature type="domain" description="Peptidase M13 N-terminal" evidence="3">
    <location>
        <begin position="1635"/>
        <end position="1992"/>
    </location>
</feature>
<feature type="compositionally biased region" description="Basic and acidic residues" evidence="2">
    <location>
        <begin position="1006"/>
        <end position="1048"/>
    </location>
</feature>
<protein>
    <recommendedName>
        <fullName evidence="3">Peptidase M13 N-terminal domain-containing protein</fullName>
    </recommendedName>
</protein>